<dbReference type="Proteomes" id="UP000091820">
    <property type="component" value="Unassembled WGS sequence"/>
</dbReference>
<comment type="caution">
    <text evidence="12">Lacks conserved residue(s) required for the propagation of feature annotation.</text>
</comment>
<evidence type="ECO:0000256" key="2">
    <source>
        <dbReference type="ARBA" id="ARBA00006991"/>
    </source>
</evidence>
<proteinExistence type="inferred from homology"/>
<accession>A0A1A9WAD9</accession>
<feature type="domain" description="C2H2-type" evidence="14">
    <location>
        <begin position="221"/>
        <end position="248"/>
    </location>
</feature>
<feature type="domain" description="C2H2-type" evidence="14">
    <location>
        <begin position="164"/>
        <end position="192"/>
    </location>
</feature>
<dbReference type="SUPFAM" id="SSF57667">
    <property type="entry name" value="beta-beta-alpha zinc fingers"/>
    <property type="match status" value="4"/>
</dbReference>
<dbReference type="EnsemblMetazoa" id="GBRI012161-RA">
    <property type="protein sequence ID" value="GBRI012161-PA"/>
    <property type="gene ID" value="GBRI012161"/>
</dbReference>
<dbReference type="GO" id="GO:0008270">
    <property type="term" value="F:zinc ion binding"/>
    <property type="evidence" value="ECO:0007669"/>
    <property type="project" value="UniProtKB-KW"/>
</dbReference>
<keyword evidence="8" id="KW-0238">DNA-binding</keyword>
<keyword evidence="17" id="KW-1185">Reference proteome</keyword>
<evidence type="ECO:0000256" key="9">
    <source>
        <dbReference type="ARBA" id="ARBA00023163"/>
    </source>
</evidence>
<keyword evidence="9" id="KW-0804">Transcription</keyword>
<evidence type="ECO:0000256" key="1">
    <source>
        <dbReference type="ARBA" id="ARBA00004123"/>
    </source>
</evidence>
<keyword evidence="6" id="KW-0862">Zinc</keyword>
<keyword evidence="10" id="KW-0539">Nucleus</keyword>
<dbReference type="GO" id="GO:0005634">
    <property type="term" value="C:nucleus"/>
    <property type="evidence" value="ECO:0007669"/>
    <property type="project" value="UniProtKB-SubCell"/>
</dbReference>
<dbReference type="PANTHER" id="PTHR46105">
    <property type="entry name" value="AGAP004733-PA"/>
    <property type="match status" value="1"/>
</dbReference>
<dbReference type="Pfam" id="PF07776">
    <property type="entry name" value="zf-AD"/>
    <property type="match status" value="1"/>
</dbReference>
<evidence type="ECO:0000256" key="3">
    <source>
        <dbReference type="ARBA" id="ARBA00022723"/>
    </source>
</evidence>
<dbReference type="FunFam" id="3.30.160.60:FF:001119">
    <property type="entry name" value="zinc finger protein 408"/>
    <property type="match status" value="1"/>
</dbReference>
<dbReference type="FunFam" id="3.30.160.60:FF:001370">
    <property type="entry name" value="Zinc finger protein"/>
    <property type="match status" value="1"/>
</dbReference>
<evidence type="ECO:0008006" key="18">
    <source>
        <dbReference type="Google" id="ProtNLM"/>
    </source>
</evidence>
<dbReference type="Gene3D" id="3.30.160.60">
    <property type="entry name" value="Classic Zinc Finger"/>
    <property type="match status" value="6"/>
</dbReference>
<evidence type="ECO:0000256" key="5">
    <source>
        <dbReference type="ARBA" id="ARBA00022771"/>
    </source>
</evidence>
<reference evidence="17" key="1">
    <citation type="submission" date="2014-03" db="EMBL/GenBank/DDBJ databases">
        <authorList>
            <person name="Aksoy S."/>
            <person name="Warren W."/>
            <person name="Wilson R.K."/>
        </authorList>
    </citation>
    <scope>NUCLEOTIDE SEQUENCE [LARGE SCALE GENOMIC DNA]</scope>
    <source>
        <strain evidence="17">IAEA</strain>
    </source>
</reference>
<evidence type="ECO:0000256" key="10">
    <source>
        <dbReference type="ARBA" id="ARBA00023242"/>
    </source>
</evidence>
<dbReference type="PROSITE" id="PS00028">
    <property type="entry name" value="ZINC_FINGER_C2H2_1"/>
    <property type="match status" value="7"/>
</dbReference>
<reference evidence="16" key="2">
    <citation type="submission" date="2020-05" db="UniProtKB">
        <authorList>
            <consortium name="EnsemblMetazoa"/>
        </authorList>
    </citation>
    <scope>IDENTIFICATION</scope>
    <source>
        <strain evidence="16">IAEA</strain>
    </source>
</reference>
<comment type="similarity">
    <text evidence="2">Belongs to the krueppel C2H2-type zinc-finger protein family.</text>
</comment>
<dbReference type="VEuPathDB" id="VectorBase:GBRI012161"/>
<keyword evidence="5 11" id="KW-0863">Zinc-finger</keyword>
<dbReference type="InterPro" id="IPR036236">
    <property type="entry name" value="Znf_C2H2_sf"/>
</dbReference>
<evidence type="ECO:0000259" key="14">
    <source>
        <dbReference type="PROSITE" id="PS50157"/>
    </source>
</evidence>
<dbReference type="STRING" id="37001.A0A1A9WAD9"/>
<dbReference type="PROSITE" id="PS51915">
    <property type="entry name" value="ZAD"/>
    <property type="match status" value="1"/>
</dbReference>
<dbReference type="GO" id="GO:0000981">
    <property type="term" value="F:DNA-binding transcription factor activity, RNA polymerase II-specific"/>
    <property type="evidence" value="ECO:0007669"/>
    <property type="project" value="TreeGrafter"/>
</dbReference>
<dbReference type="Pfam" id="PF00096">
    <property type="entry name" value="zf-C2H2"/>
    <property type="match status" value="5"/>
</dbReference>
<dbReference type="Gene3D" id="3.40.1800.20">
    <property type="match status" value="1"/>
</dbReference>
<evidence type="ECO:0000313" key="16">
    <source>
        <dbReference type="EnsemblMetazoa" id="GBRI012161-PA"/>
    </source>
</evidence>
<feature type="region of interest" description="Disordered" evidence="13">
    <location>
        <begin position="115"/>
        <end position="156"/>
    </location>
</feature>
<evidence type="ECO:0000256" key="4">
    <source>
        <dbReference type="ARBA" id="ARBA00022737"/>
    </source>
</evidence>
<feature type="domain" description="C2H2-type" evidence="14">
    <location>
        <begin position="306"/>
        <end position="333"/>
    </location>
</feature>
<evidence type="ECO:0000256" key="7">
    <source>
        <dbReference type="ARBA" id="ARBA00023015"/>
    </source>
</evidence>
<dbReference type="SMART" id="SM00868">
    <property type="entry name" value="zf-AD"/>
    <property type="match status" value="1"/>
</dbReference>
<feature type="domain" description="C2H2-type" evidence="14">
    <location>
        <begin position="334"/>
        <end position="361"/>
    </location>
</feature>
<dbReference type="PANTHER" id="PTHR46105:SF5">
    <property type="entry name" value="ZINC FINGER AND BTB DOMAIN-CONTAINING PROTEIN 44 ISOFORM X1"/>
    <property type="match status" value="1"/>
</dbReference>
<evidence type="ECO:0000313" key="17">
    <source>
        <dbReference type="Proteomes" id="UP000091820"/>
    </source>
</evidence>
<evidence type="ECO:0000256" key="13">
    <source>
        <dbReference type="SAM" id="MobiDB-lite"/>
    </source>
</evidence>
<evidence type="ECO:0000256" key="11">
    <source>
        <dbReference type="PROSITE-ProRule" id="PRU00042"/>
    </source>
</evidence>
<organism evidence="16 17">
    <name type="scientific">Glossina brevipalpis</name>
    <dbReference type="NCBI Taxonomy" id="37001"/>
    <lineage>
        <taxon>Eukaryota</taxon>
        <taxon>Metazoa</taxon>
        <taxon>Ecdysozoa</taxon>
        <taxon>Arthropoda</taxon>
        <taxon>Hexapoda</taxon>
        <taxon>Insecta</taxon>
        <taxon>Pterygota</taxon>
        <taxon>Neoptera</taxon>
        <taxon>Endopterygota</taxon>
        <taxon>Diptera</taxon>
        <taxon>Brachycera</taxon>
        <taxon>Muscomorpha</taxon>
        <taxon>Hippoboscoidea</taxon>
        <taxon>Glossinidae</taxon>
        <taxon>Glossina</taxon>
    </lineage>
</organism>
<dbReference type="AlphaFoldDB" id="A0A1A9WAD9"/>
<evidence type="ECO:0000256" key="8">
    <source>
        <dbReference type="ARBA" id="ARBA00023125"/>
    </source>
</evidence>
<feature type="domain" description="C2H2-type" evidence="14">
    <location>
        <begin position="362"/>
        <end position="389"/>
    </location>
</feature>
<dbReference type="InterPro" id="IPR050457">
    <property type="entry name" value="ZnFinger_BTB_dom_contain"/>
</dbReference>
<dbReference type="InterPro" id="IPR012934">
    <property type="entry name" value="Znf_AD"/>
</dbReference>
<sequence length="410" mass="47931">MPGLYVSDKDPLPKTICVNCAQKLIDFYKFQENCLQTDQKYKNMLTQEGQEDPLAKSVISFDMKEVDEIVMNFDNNLKDEDIDDMSAISDIKDEDIQTCSECEFSDDFVWTDSDSLSSDGDWTDDKKDKSKNKSQTRNANKTNEKIGETKPINANEGSNEEQQFACEFCNKFYKTRDTLQKHRRVFHIGKDKRVTCNICKKELKPYSFKEHMLLHSDIKPYLCSECGKSFSSSSTLRQHLLRHKDEKQYHCPDCPRKFSCRSDLFSHSEVHKAKPKPHVCDVCGRGFSMPYMLKKHKMYHNNERPFTCEYCGKSFYTAAKLRRHARIHTGEKPYRCNYCDKAYRQTNELIKHYRLHLGENVYQCELCPLRLPTVKTLREHFASHKADDPETTERNLQALKSLEMKGIFAK</sequence>
<dbReference type="SMART" id="SM00355">
    <property type="entry name" value="ZnF_C2H2"/>
    <property type="match status" value="8"/>
</dbReference>
<dbReference type="PROSITE" id="PS50157">
    <property type="entry name" value="ZINC_FINGER_C2H2_2"/>
    <property type="match status" value="7"/>
</dbReference>
<keyword evidence="4" id="KW-0677">Repeat</keyword>
<comment type="subcellular location">
    <subcellularLocation>
        <location evidence="1">Nucleus</location>
    </subcellularLocation>
</comment>
<dbReference type="FunFam" id="3.30.160.60:FF:000538">
    <property type="entry name" value="zinc finger protein 853"/>
    <property type="match status" value="1"/>
</dbReference>
<evidence type="ECO:0000259" key="15">
    <source>
        <dbReference type="PROSITE" id="PS51915"/>
    </source>
</evidence>
<keyword evidence="7" id="KW-0805">Transcription regulation</keyword>
<feature type="domain" description="C2H2-type" evidence="14">
    <location>
        <begin position="249"/>
        <end position="276"/>
    </location>
</feature>
<dbReference type="GO" id="GO:0000978">
    <property type="term" value="F:RNA polymerase II cis-regulatory region sequence-specific DNA binding"/>
    <property type="evidence" value="ECO:0007669"/>
    <property type="project" value="TreeGrafter"/>
</dbReference>
<protein>
    <recommendedName>
        <fullName evidence="18">Protein krueppel</fullName>
    </recommendedName>
</protein>
<name>A0A1A9WAD9_9MUSC</name>
<evidence type="ECO:0000256" key="12">
    <source>
        <dbReference type="PROSITE-ProRule" id="PRU01263"/>
    </source>
</evidence>
<dbReference type="InterPro" id="IPR013087">
    <property type="entry name" value="Znf_C2H2_type"/>
</dbReference>
<feature type="domain" description="C2H2-type" evidence="14">
    <location>
        <begin position="278"/>
        <end position="305"/>
    </location>
</feature>
<evidence type="ECO:0000256" key="6">
    <source>
        <dbReference type="ARBA" id="ARBA00022833"/>
    </source>
</evidence>
<dbReference type="SUPFAM" id="SSF57716">
    <property type="entry name" value="Glucocorticoid receptor-like (DNA-binding domain)"/>
    <property type="match status" value="1"/>
</dbReference>
<keyword evidence="3" id="KW-0479">Metal-binding</keyword>
<feature type="domain" description="ZAD" evidence="15">
    <location>
        <begin position="1"/>
        <end position="44"/>
    </location>
</feature>